<keyword evidence="8" id="KW-1185">Reference proteome</keyword>
<protein>
    <recommendedName>
        <fullName evidence="9">Leucine-rich repeat-containing protein</fullName>
    </recommendedName>
</protein>
<accession>A0ABR2KS61</accession>
<feature type="region of interest" description="Disordered" evidence="6">
    <location>
        <begin position="226"/>
        <end position="248"/>
    </location>
</feature>
<dbReference type="InterPro" id="IPR050576">
    <property type="entry name" value="Cilia_flagella_integrity"/>
</dbReference>
<gene>
    <name evidence="7" type="ORF">M9Y10_022409</name>
</gene>
<keyword evidence="5" id="KW-0966">Cell projection</keyword>
<dbReference type="PROSITE" id="PS51450">
    <property type="entry name" value="LRR"/>
    <property type="match status" value="3"/>
</dbReference>
<reference evidence="7 8" key="1">
    <citation type="submission" date="2024-04" db="EMBL/GenBank/DDBJ databases">
        <title>Tritrichomonas musculus Genome.</title>
        <authorList>
            <person name="Alves-Ferreira E."/>
            <person name="Grigg M."/>
            <person name="Lorenzi H."/>
            <person name="Galac M."/>
        </authorList>
    </citation>
    <scope>NUCLEOTIDE SEQUENCE [LARGE SCALE GENOMIC DNA]</scope>
    <source>
        <strain evidence="7 8">EAF2021</strain>
    </source>
</reference>
<keyword evidence="3" id="KW-0677">Repeat</keyword>
<organism evidence="7 8">
    <name type="scientific">Tritrichomonas musculus</name>
    <dbReference type="NCBI Taxonomy" id="1915356"/>
    <lineage>
        <taxon>Eukaryota</taxon>
        <taxon>Metamonada</taxon>
        <taxon>Parabasalia</taxon>
        <taxon>Tritrichomonadida</taxon>
        <taxon>Tritrichomonadidae</taxon>
        <taxon>Tritrichomonas</taxon>
    </lineage>
</organism>
<feature type="compositionally biased region" description="Basic and acidic residues" evidence="6">
    <location>
        <begin position="226"/>
        <end position="245"/>
    </location>
</feature>
<dbReference type="SUPFAM" id="SSF52075">
    <property type="entry name" value="Outer arm dynein light chain 1"/>
    <property type="match status" value="1"/>
</dbReference>
<dbReference type="SMART" id="SM00365">
    <property type="entry name" value="LRR_SD22"/>
    <property type="match status" value="5"/>
</dbReference>
<dbReference type="PANTHER" id="PTHR45973:SF9">
    <property type="entry name" value="LEUCINE-RICH REPEAT-CONTAINING PROTEIN 46"/>
    <property type="match status" value="1"/>
</dbReference>
<comment type="subcellular location">
    <subcellularLocation>
        <location evidence="1">Cell projection</location>
        <location evidence="1">Cilium</location>
    </subcellularLocation>
</comment>
<evidence type="ECO:0000313" key="8">
    <source>
        <dbReference type="Proteomes" id="UP001470230"/>
    </source>
</evidence>
<dbReference type="Pfam" id="PF14580">
    <property type="entry name" value="LRR_9"/>
    <property type="match status" value="1"/>
</dbReference>
<keyword evidence="2" id="KW-0433">Leucine-rich repeat</keyword>
<feature type="region of interest" description="Disordered" evidence="6">
    <location>
        <begin position="278"/>
        <end position="379"/>
    </location>
</feature>
<evidence type="ECO:0000256" key="2">
    <source>
        <dbReference type="ARBA" id="ARBA00022614"/>
    </source>
</evidence>
<evidence type="ECO:0000256" key="5">
    <source>
        <dbReference type="ARBA" id="ARBA00023273"/>
    </source>
</evidence>
<evidence type="ECO:0000256" key="4">
    <source>
        <dbReference type="ARBA" id="ARBA00023069"/>
    </source>
</evidence>
<evidence type="ECO:0008006" key="9">
    <source>
        <dbReference type="Google" id="ProtNLM"/>
    </source>
</evidence>
<dbReference type="InterPro" id="IPR001611">
    <property type="entry name" value="Leu-rich_rpt"/>
</dbReference>
<comment type="caution">
    <text evidence="7">The sequence shown here is derived from an EMBL/GenBank/DDBJ whole genome shotgun (WGS) entry which is preliminary data.</text>
</comment>
<proteinExistence type="predicted"/>
<evidence type="ECO:0000256" key="3">
    <source>
        <dbReference type="ARBA" id="ARBA00022737"/>
    </source>
</evidence>
<feature type="compositionally biased region" description="Basic and acidic residues" evidence="6">
    <location>
        <begin position="358"/>
        <end position="369"/>
    </location>
</feature>
<sequence length="379" mass="43748">MNDNDSDDEFRTKFITPQDILESCVRNQLYTIPELNETLFLHFGGFNRISSLEPYINLTSLWLNNNSIGVIEGLSSLKNLICLYLNGNVIKKIEGLDELENLETLCLSNNYIKKIENVSALKKLHTLELDHNYIEEPENIRNVVDLPALGNLNLSFNKLDSEEFLPIISNLQHLALLKLEGNPIARTMSQYRRKILYKMPTLTYLDDSPVSELDIRCARAYMEGGRDAEMEERQRYRKEKEDEKTRNRRELRRVNRKYAIEAGIDISHDKYMMSSDDERLFVSSSESNSENEDNDDNDVTNIKKAKQLSEETTESSKVNNKENNYVNEANVATSSINTAVESRLLEEESSSSDEIDSEKENEHNHRNEDSSDDDDDRIN</sequence>
<feature type="compositionally biased region" description="Acidic residues" evidence="6">
    <location>
        <begin position="289"/>
        <end position="298"/>
    </location>
</feature>
<dbReference type="PANTHER" id="PTHR45973">
    <property type="entry name" value="PROTEIN PHOSPHATASE 1 REGULATORY SUBUNIT SDS22-RELATED"/>
    <property type="match status" value="1"/>
</dbReference>
<evidence type="ECO:0000256" key="1">
    <source>
        <dbReference type="ARBA" id="ARBA00004138"/>
    </source>
</evidence>
<feature type="compositionally biased region" description="Low complexity" evidence="6">
    <location>
        <begin position="315"/>
        <end position="332"/>
    </location>
</feature>
<dbReference type="Gene3D" id="3.80.10.10">
    <property type="entry name" value="Ribonuclease Inhibitor"/>
    <property type="match status" value="2"/>
</dbReference>
<dbReference type="Proteomes" id="UP001470230">
    <property type="component" value="Unassembled WGS sequence"/>
</dbReference>
<feature type="compositionally biased region" description="Acidic residues" evidence="6">
    <location>
        <begin position="347"/>
        <end position="357"/>
    </location>
</feature>
<evidence type="ECO:0000313" key="7">
    <source>
        <dbReference type="EMBL" id="KAK8893979.1"/>
    </source>
</evidence>
<evidence type="ECO:0000256" key="6">
    <source>
        <dbReference type="SAM" id="MobiDB-lite"/>
    </source>
</evidence>
<keyword evidence="4" id="KW-0969">Cilium</keyword>
<dbReference type="InterPro" id="IPR032675">
    <property type="entry name" value="LRR_dom_sf"/>
</dbReference>
<name>A0ABR2KS61_9EUKA</name>
<dbReference type="EMBL" id="JAPFFF010000003">
    <property type="protein sequence ID" value="KAK8893979.1"/>
    <property type="molecule type" value="Genomic_DNA"/>
</dbReference>
<feature type="compositionally biased region" description="Acidic residues" evidence="6">
    <location>
        <begin position="370"/>
        <end position="379"/>
    </location>
</feature>